<dbReference type="EMBL" id="QMHM01000014">
    <property type="protein sequence ID" value="RAV78366.1"/>
    <property type="molecule type" value="Genomic_DNA"/>
</dbReference>
<feature type="compositionally biased region" description="Polar residues" evidence="2">
    <location>
        <begin position="23"/>
        <end position="32"/>
    </location>
</feature>
<dbReference type="InterPro" id="IPR011098">
    <property type="entry name" value="G5_dom"/>
</dbReference>
<dbReference type="Proteomes" id="UP000251923">
    <property type="component" value="Unassembled WGS sequence"/>
</dbReference>
<evidence type="ECO:0000259" key="3">
    <source>
        <dbReference type="PROSITE" id="PS51109"/>
    </source>
</evidence>
<dbReference type="AlphaFoldDB" id="A0A329P2P2"/>
<evidence type="ECO:0000256" key="1">
    <source>
        <dbReference type="ARBA" id="ARBA00022729"/>
    </source>
</evidence>
<keyword evidence="1" id="KW-0732">Signal</keyword>
<dbReference type="PROSITE" id="PS51109">
    <property type="entry name" value="G5"/>
    <property type="match status" value="1"/>
</dbReference>
<feature type="compositionally biased region" description="Basic and acidic residues" evidence="2">
    <location>
        <begin position="10"/>
        <end position="22"/>
    </location>
</feature>
<protein>
    <recommendedName>
        <fullName evidence="3">G5 domain-containing protein</fullName>
    </recommendedName>
</protein>
<evidence type="ECO:0000313" key="4">
    <source>
        <dbReference type="EMBL" id="RAV78366.1"/>
    </source>
</evidence>
<gene>
    <name evidence="4" type="ORF">DBT54_07340</name>
</gene>
<name>A0A329P2P2_9LACT</name>
<dbReference type="Pfam" id="PF07501">
    <property type="entry name" value="G5"/>
    <property type="match status" value="1"/>
</dbReference>
<evidence type="ECO:0000256" key="2">
    <source>
        <dbReference type="SAM" id="MobiDB-lite"/>
    </source>
</evidence>
<dbReference type="Gene3D" id="2.20.230.10">
    <property type="entry name" value="Resuscitation-promoting factor rpfb"/>
    <property type="match status" value="1"/>
</dbReference>
<accession>A0A329P2P2</accession>
<organism evidence="4 5">
    <name type="scientific">Aerococcus urinae</name>
    <dbReference type="NCBI Taxonomy" id="1376"/>
    <lineage>
        <taxon>Bacteria</taxon>
        <taxon>Bacillati</taxon>
        <taxon>Bacillota</taxon>
        <taxon>Bacilli</taxon>
        <taxon>Lactobacillales</taxon>
        <taxon>Aerococcaceae</taxon>
        <taxon>Aerococcus</taxon>
    </lineage>
</organism>
<proteinExistence type="predicted"/>
<comment type="caution">
    <text evidence="4">The sequence shown here is derived from an EMBL/GenBank/DDBJ whole genome shotgun (WGS) entry which is preliminary data.</text>
</comment>
<evidence type="ECO:0000313" key="5">
    <source>
        <dbReference type="Proteomes" id="UP000251923"/>
    </source>
</evidence>
<sequence length="193" mass="20852">MVENQSEPQVIDKTEETIKVTESEQTNSQTAPSGVIEEQLASEGASTEYQTDSSTVTETPQLTVKPTPEPQVPETPSQSEEGNEVSEEEPESVPLTPLTPAAPESVPLTPLTPAAPVEEVQPTIVKRTDHSVRTTPIHFGVQKVADPNLEKGAEKVVQEGKDGLKTETIERIYENDQLISETVIATDIVEATP</sequence>
<feature type="region of interest" description="Disordered" evidence="2">
    <location>
        <begin position="1"/>
        <end position="131"/>
    </location>
</feature>
<feature type="compositionally biased region" description="Polar residues" evidence="2">
    <location>
        <begin position="44"/>
        <end position="64"/>
    </location>
</feature>
<reference evidence="4 5" key="1">
    <citation type="submission" date="2018-04" db="EMBL/GenBank/DDBJ databases">
        <title>Aerococcus urinae genomes.</title>
        <authorList>
            <person name="Hilt E."/>
            <person name="Gilbert N.M."/>
            <person name="Thomas-White K."/>
            <person name="Putonti C."/>
            <person name="Lewis A.L."/>
            <person name="Visck K.L."/>
            <person name="Wolfe A.J."/>
        </authorList>
    </citation>
    <scope>NUCLEOTIDE SEQUENCE [LARGE SCALE GENOMIC DNA]</scope>
    <source>
        <strain evidence="4 5">UMB7480</strain>
    </source>
</reference>
<dbReference type="SMART" id="SM01208">
    <property type="entry name" value="G5"/>
    <property type="match status" value="1"/>
</dbReference>
<feature type="domain" description="G5" evidence="3">
    <location>
        <begin position="122"/>
        <end position="193"/>
    </location>
</feature>
<feature type="compositionally biased region" description="Acidic residues" evidence="2">
    <location>
        <begin position="81"/>
        <end position="91"/>
    </location>
</feature>